<dbReference type="AlphaFoldDB" id="A0A822Y3C8"/>
<dbReference type="Proteomes" id="UP000607653">
    <property type="component" value="Unassembled WGS sequence"/>
</dbReference>
<sequence>MCKLEKGVVTMICVRERDKKGDPVRCRCPILGCDVQIGKGYGLRSGSRSPNSNKLQTVPKETTKFR</sequence>
<evidence type="ECO:0000313" key="2">
    <source>
        <dbReference type="EMBL" id="DAD26927.1"/>
    </source>
</evidence>
<comment type="caution">
    <text evidence="2">The sequence shown here is derived from an EMBL/GenBank/DDBJ whole genome shotgun (WGS) entry which is preliminary data.</text>
</comment>
<evidence type="ECO:0000256" key="1">
    <source>
        <dbReference type="SAM" id="MobiDB-lite"/>
    </source>
</evidence>
<dbReference type="EMBL" id="DUZY01000002">
    <property type="protein sequence ID" value="DAD26927.1"/>
    <property type="molecule type" value="Genomic_DNA"/>
</dbReference>
<feature type="compositionally biased region" description="Polar residues" evidence="1">
    <location>
        <begin position="46"/>
        <end position="60"/>
    </location>
</feature>
<proteinExistence type="predicted"/>
<accession>A0A822Y3C8</accession>
<organism evidence="2 3">
    <name type="scientific">Nelumbo nucifera</name>
    <name type="common">Sacred lotus</name>
    <dbReference type="NCBI Taxonomy" id="4432"/>
    <lineage>
        <taxon>Eukaryota</taxon>
        <taxon>Viridiplantae</taxon>
        <taxon>Streptophyta</taxon>
        <taxon>Embryophyta</taxon>
        <taxon>Tracheophyta</taxon>
        <taxon>Spermatophyta</taxon>
        <taxon>Magnoliopsida</taxon>
        <taxon>Proteales</taxon>
        <taxon>Nelumbonaceae</taxon>
        <taxon>Nelumbo</taxon>
    </lineage>
</organism>
<gene>
    <name evidence="2" type="ORF">HUJ06_028395</name>
</gene>
<feature type="region of interest" description="Disordered" evidence="1">
    <location>
        <begin position="43"/>
        <end position="66"/>
    </location>
</feature>
<evidence type="ECO:0000313" key="3">
    <source>
        <dbReference type="Proteomes" id="UP000607653"/>
    </source>
</evidence>
<reference evidence="2 3" key="1">
    <citation type="journal article" date="2020" name="Mol. Biol. Evol.">
        <title>Distinct Expression and Methylation Patterns for Genes with Different Fates following a Single Whole-Genome Duplication in Flowering Plants.</title>
        <authorList>
            <person name="Shi T."/>
            <person name="Rahmani R.S."/>
            <person name="Gugger P.F."/>
            <person name="Wang M."/>
            <person name="Li H."/>
            <person name="Zhang Y."/>
            <person name="Li Z."/>
            <person name="Wang Q."/>
            <person name="Van de Peer Y."/>
            <person name="Marchal K."/>
            <person name="Chen J."/>
        </authorList>
    </citation>
    <scope>NUCLEOTIDE SEQUENCE [LARGE SCALE GENOMIC DNA]</scope>
    <source>
        <tissue evidence="2">Leaf</tissue>
    </source>
</reference>
<keyword evidence="3" id="KW-1185">Reference proteome</keyword>
<name>A0A822Y3C8_NELNU</name>
<protein>
    <submittedName>
        <fullName evidence="2">Uncharacterized protein</fullName>
    </submittedName>
</protein>